<dbReference type="EMBL" id="PFFQ01000066">
    <property type="protein sequence ID" value="PIW13907.1"/>
    <property type="molecule type" value="Genomic_DNA"/>
</dbReference>
<dbReference type="Pfam" id="PF09917">
    <property type="entry name" value="DUF2147"/>
    <property type="match status" value="1"/>
</dbReference>
<proteinExistence type="predicted"/>
<sequence length="136" mass="15057">MALLLILPNSALAISADDILGVWVTVNGKSHVEISKANGHYAGKIIWLKEPLRNGKPKMDDKNPEASLRSKALIGLMILQGFVFKNGEWVDGKIYNPEDGKTYSCQIKLQNAKSLEVRGFVMGMPAFGKSQIWTRK</sequence>
<gene>
    <name evidence="2" type="ORF">COW36_24250</name>
</gene>
<dbReference type="PANTHER" id="PTHR36919:SF2">
    <property type="entry name" value="BLL6627 PROTEIN"/>
    <property type="match status" value="1"/>
</dbReference>
<comment type="caution">
    <text evidence="2">The sequence shown here is derived from an EMBL/GenBank/DDBJ whole genome shotgun (WGS) entry which is preliminary data.</text>
</comment>
<evidence type="ECO:0000313" key="3">
    <source>
        <dbReference type="Proteomes" id="UP000231019"/>
    </source>
</evidence>
<dbReference type="InterPro" id="IPR019223">
    <property type="entry name" value="DUF2147"/>
</dbReference>
<dbReference type="PANTHER" id="PTHR36919">
    <property type="entry name" value="BLR1215 PROTEIN"/>
    <property type="match status" value="1"/>
</dbReference>
<name>A0A2M7FXB8_9BACT</name>
<evidence type="ECO:0000313" key="2">
    <source>
        <dbReference type="EMBL" id="PIW13907.1"/>
    </source>
</evidence>
<evidence type="ECO:0000259" key="1">
    <source>
        <dbReference type="Pfam" id="PF09917"/>
    </source>
</evidence>
<feature type="domain" description="DUF2147" evidence="1">
    <location>
        <begin position="21"/>
        <end position="135"/>
    </location>
</feature>
<organism evidence="2 3">
    <name type="scientific">bacterium (Candidatus Blackallbacteria) CG17_big_fil_post_rev_8_21_14_2_50_48_46</name>
    <dbReference type="NCBI Taxonomy" id="2014261"/>
    <lineage>
        <taxon>Bacteria</taxon>
        <taxon>Candidatus Blackallbacteria</taxon>
    </lineage>
</organism>
<accession>A0A2M7FXB8</accession>
<dbReference type="Gene3D" id="2.40.128.520">
    <property type="match status" value="1"/>
</dbReference>
<dbReference type="Proteomes" id="UP000231019">
    <property type="component" value="Unassembled WGS sequence"/>
</dbReference>
<reference evidence="2 3" key="1">
    <citation type="submission" date="2017-09" db="EMBL/GenBank/DDBJ databases">
        <title>Depth-based differentiation of microbial function through sediment-hosted aquifers and enrichment of novel symbionts in the deep terrestrial subsurface.</title>
        <authorList>
            <person name="Probst A.J."/>
            <person name="Ladd B."/>
            <person name="Jarett J.K."/>
            <person name="Geller-Mcgrath D.E."/>
            <person name="Sieber C.M."/>
            <person name="Emerson J.B."/>
            <person name="Anantharaman K."/>
            <person name="Thomas B.C."/>
            <person name="Malmstrom R."/>
            <person name="Stieglmeier M."/>
            <person name="Klingl A."/>
            <person name="Woyke T."/>
            <person name="Ryan C.M."/>
            <person name="Banfield J.F."/>
        </authorList>
    </citation>
    <scope>NUCLEOTIDE SEQUENCE [LARGE SCALE GENOMIC DNA]</scope>
    <source>
        <strain evidence="2">CG17_big_fil_post_rev_8_21_14_2_50_48_46</strain>
    </source>
</reference>
<dbReference type="AlphaFoldDB" id="A0A2M7FXB8"/>
<protein>
    <submittedName>
        <fullName evidence="2">DUF2147 domain-containing protein</fullName>
    </submittedName>
</protein>